<dbReference type="Proteomes" id="UP000011096">
    <property type="component" value="Unassembled WGS sequence"/>
</dbReference>
<dbReference type="GeneID" id="90980397"/>
<feature type="compositionally biased region" description="Polar residues" evidence="1">
    <location>
        <begin position="44"/>
        <end position="71"/>
    </location>
</feature>
<accession>A0A7J6IJU2</accession>
<feature type="compositionally biased region" description="Basic and acidic residues" evidence="1">
    <location>
        <begin position="72"/>
        <end position="83"/>
    </location>
</feature>
<dbReference type="RefSeq" id="XP_066007505.1">
    <property type="nucleotide sequence ID" value="XM_066153175.1"/>
</dbReference>
<feature type="compositionally biased region" description="Polar residues" evidence="1">
    <location>
        <begin position="10"/>
        <end position="28"/>
    </location>
</feature>
<protein>
    <submittedName>
        <fullName evidence="2">Uncharacterized protein</fullName>
    </submittedName>
</protein>
<evidence type="ECO:0000313" key="2">
    <source>
        <dbReference type="EMBL" id="KAF4476821.1"/>
    </source>
</evidence>
<keyword evidence="3" id="KW-1185">Reference proteome</keyword>
<gene>
    <name evidence="2" type="ORF">CGGC5_v014934</name>
</gene>
<organism evidence="2 3">
    <name type="scientific">Colletotrichum fructicola (strain Nara gc5)</name>
    <name type="common">Anthracnose fungus</name>
    <name type="synonym">Colletotrichum gloeosporioides (strain Nara gc5)</name>
    <dbReference type="NCBI Taxonomy" id="1213859"/>
    <lineage>
        <taxon>Eukaryota</taxon>
        <taxon>Fungi</taxon>
        <taxon>Dikarya</taxon>
        <taxon>Ascomycota</taxon>
        <taxon>Pezizomycotina</taxon>
        <taxon>Sordariomycetes</taxon>
        <taxon>Hypocreomycetidae</taxon>
        <taxon>Glomerellales</taxon>
        <taxon>Glomerellaceae</taxon>
        <taxon>Colletotrichum</taxon>
        <taxon>Colletotrichum gloeosporioides species complex</taxon>
    </lineage>
</organism>
<name>A0A7J6IJU2_COLFN</name>
<reference evidence="2 3" key="1">
    <citation type="submission" date="2012-08" db="EMBL/GenBank/DDBJ databases">
        <authorList>
            <person name="Gan P.H.P."/>
            <person name="Ikeda K."/>
            <person name="Irieda H."/>
            <person name="Narusaka M."/>
            <person name="O'Connell R.J."/>
            <person name="Narusaka Y."/>
            <person name="Takano Y."/>
            <person name="Kubo Y."/>
            <person name="Shirasu K."/>
        </authorList>
    </citation>
    <scope>NUCLEOTIDE SEQUENCE [LARGE SCALE GENOMIC DNA]</scope>
    <source>
        <strain evidence="2 3">Nara gc5</strain>
    </source>
</reference>
<proteinExistence type="predicted"/>
<evidence type="ECO:0000256" key="1">
    <source>
        <dbReference type="SAM" id="MobiDB-lite"/>
    </source>
</evidence>
<comment type="caution">
    <text evidence="2">The sequence shown here is derived from an EMBL/GenBank/DDBJ whole genome shotgun (WGS) entry which is preliminary data.</text>
</comment>
<feature type="region of interest" description="Disordered" evidence="1">
    <location>
        <begin position="9"/>
        <end position="83"/>
    </location>
</feature>
<evidence type="ECO:0000313" key="3">
    <source>
        <dbReference type="Proteomes" id="UP000011096"/>
    </source>
</evidence>
<dbReference type="AlphaFoldDB" id="A0A7J6IJU2"/>
<sequence>MATFLEKVVNEQQSMLSPRPLASSSGCSSRKAYPRSGPAVELSNMRTRPSQGPQKNYTLSSGPDAASQRTTTSDRQHEHHASR</sequence>
<dbReference type="InParanoid" id="A0A7J6IJU2"/>
<reference evidence="2 3" key="2">
    <citation type="submission" date="2020-04" db="EMBL/GenBank/DDBJ databases">
        <title>Genome sequencing and assembly of multiple isolates from the Colletotrichum gloeosporioides species complex.</title>
        <authorList>
            <person name="Gan P."/>
            <person name="Shirasu K."/>
        </authorList>
    </citation>
    <scope>NUCLEOTIDE SEQUENCE [LARGE SCALE GENOMIC DNA]</scope>
    <source>
        <strain evidence="2 3">Nara gc5</strain>
    </source>
</reference>
<dbReference type="EMBL" id="ANPB02000009">
    <property type="protein sequence ID" value="KAF4476821.1"/>
    <property type="molecule type" value="Genomic_DNA"/>
</dbReference>